<evidence type="ECO:0000256" key="1">
    <source>
        <dbReference type="SAM" id="SignalP"/>
    </source>
</evidence>
<evidence type="ECO:0000313" key="2">
    <source>
        <dbReference type="EMBL" id="SDE30827.1"/>
    </source>
</evidence>
<feature type="chain" id="PRO_5011769718" evidence="1">
    <location>
        <begin position="24"/>
        <end position="109"/>
    </location>
</feature>
<gene>
    <name evidence="2" type="ORF">SAMN05216337_1023114</name>
</gene>
<dbReference type="Proteomes" id="UP000199245">
    <property type="component" value="Unassembled WGS sequence"/>
</dbReference>
<feature type="signal peptide" evidence="1">
    <location>
        <begin position="1"/>
        <end position="23"/>
    </location>
</feature>
<keyword evidence="1" id="KW-0732">Signal</keyword>
<dbReference type="RefSeq" id="WP_143029646.1">
    <property type="nucleotide sequence ID" value="NZ_FMZW01000023.1"/>
</dbReference>
<organism evidence="2 3">
    <name type="scientific">Bradyrhizobium brasilense</name>
    <dbReference type="NCBI Taxonomy" id="1419277"/>
    <lineage>
        <taxon>Bacteria</taxon>
        <taxon>Pseudomonadati</taxon>
        <taxon>Pseudomonadota</taxon>
        <taxon>Alphaproteobacteria</taxon>
        <taxon>Hyphomicrobiales</taxon>
        <taxon>Nitrobacteraceae</taxon>
        <taxon>Bradyrhizobium</taxon>
    </lineage>
</organism>
<accession>A0A1G7BV02</accession>
<dbReference type="AlphaFoldDB" id="A0A1G7BV02"/>
<reference evidence="2 3" key="1">
    <citation type="submission" date="2016-10" db="EMBL/GenBank/DDBJ databases">
        <authorList>
            <person name="de Groot N.N."/>
        </authorList>
    </citation>
    <scope>NUCLEOTIDE SEQUENCE [LARGE SCALE GENOMIC DNA]</scope>
    <source>
        <strain evidence="2 3">R5</strain>
    </source>
</reference>
<name>A0A1G7BV02_9BRAD</name>
<evidence type="ECO:0000313" key="3">
    <source>
        <dbReference type="Proteomes" id="UP000199245"/>
    </source>
</evidence>
<dbReference type="EMBL" id="FMZW01000023">
    <property type="protein sequence ID" value="SDE30827.1"/>
    <property type="molecule type" value="Genomic_DNA"/>
</dbReference>
<protein>
    <submittedName>
        <fullName evidence="2">Uncharacterized protein</fullName>
    </submittedName>
</protein>
<proteinExistence type="predicted"/>
<sequence length="109" mass="11608">MLRCIRLAALTLAAALMSTVAGAAQTCASRSDFVTFLKDHFGEVEVHLGLSDRGHLVEVFVSPAGTWTILLSRPDGLSCLVDAGEAWTTTVPPSRDARLLRLVVPGPVH</sequence>